<keyword evidence="2" id="KW-1185">Reference proteome</keyword>
<gene>
    <name evidence="1" type="ORF">DFJ69_0406</name>
</gene>
<comment type="caution">
    <text evidence="1">The sequence shown here is derived from an EMBL/GenBank/DDBJ whole genome shotgun (WGS) entry which is preliminary data.</text>
</comment>
<dbReference type="RefSeq" id="WP_425453289.1">
    <property type="nucleotide sequence ID" value="NZ_QTTT01000001.1"/>
</dbReference>
<sequence>MEQHPVADLDGPYVVADAADLAPLNGTAGFPTSTGTWVRLAWHLPGHAKATTITGLQDALALNGVPRPIWRASASWHDDARQVVWQADEMTRAPDPVVSATATATLDPGMRPMGMPTSAATTRAEENAAVMAGWTSRCRR</sequence>
<name>A0A3D9SM83_9ACTN</name>
<dbReference type="Proteomes" id="UP000256661">
    <property type="component" value="Unassembled WGS sequence"/>
</dbReference>
<dbReference type="EMBL" id="QTTT01000001">
    <property type="protein sequence ID" value="REE95033.1"/>
    <property type="molecule type" value="Genomic_DNA"/>
</dbReference>
<reference evidence="1 2" key="1">
    <citation type="submission" date="2018-08" db="EMBL/GenBank/DDBJ databases">
        <title>Sequencing the genomes of 1000 actinobacteria strains.</title>
        <authorList>
            <person name="Klenk H.-P."/>
        </authorList>
    </citation>
    <scope>NUCLEOTIDE SEQUENCE [LARGE SCALE GENOMIC DNA]</scope>
    <source>
        <strain evidence="1 2">DSM 43927</strain>
    </source>
</reference>
<evidence type="ECO:0000313" key="1">
    <source>
        <dbReference type="EMBL" id="REE95033.1"/>
    </source>
</evidence>
<protein>
    <submittedName>
        <fullName evidence="1">Uncharacterized protein</fullName>
    </submittedName>
</protein>
<proteinExistence type="predicted"/>
<dbReference type="AlphaFoldDB" id="A0A3D9SM83"/>
<organism evidence="1 2">
    <name type="scientific">Thermomonospora umbrina</name>
    <dbReference type="NCBI Taxonomy" id="111806"/>
    <lineage>
        <taxon>Bacteria</taxon>
        <taxon>Bacillati</taxon>
        <taxon>Actinomycetota</taxon>
        <taxon>Actinomycetes</taxon>
        <taxon>Streptosporangiales</taxon>
        <taxon>Thermomonosporaceae</taxon>
        <taxon>Thermomonospora</taxon>
    </lineage>
</organism>
<evidence type="ECO:0000313" key="2">
    <source>
        <dbReference type="Proteomes" id="UP000256661"/>
    </source>
</evidence>
<accession>A0A3D9SM83</accession>